<evidence type="ECO:0000256" key="2">
    <source>
        <dbReference type="ARBA" id="ARBA00007957"/>
    </source>
</evidence>
<comment type="caution">
    <text evidence="9">The sequence shown here is derived from an EMBL/GenBank/DDBJ whole genome shotgun (WGS) entry which is preliminary data.</text>
</comment>
<dbReference type="InterPro" id="IPR043135">
    <property type="entry name" value="Fur_C"/>
</dbReference>
<evidence type="ECO:0000256" key="1">
    <source>
        <dbReference type="ARBA" id="ARBA00004496"/>
    </source>
</evidence>
<evidence type="ECO:0000313" key="9">
    <source>
        <dbReference type="EMBL" id="KIL34344.1"/>
    </source>
</evidence>
<evidence type="ECO:0000256" key="7">
    <source>
        <dbReference type="ARBA" id="ARBA00023125"/>
    </source>
</evidence>
<evidence type="ECO:0000256" key="3">
    <source>
        <dbReference type="ARBA" id="ARBA00022490"/>
    </source>
</evidence>
<evidence type="ECO:0000256" key="5">
    <source>
        <dbReference type="ARBA" id="ARBA00022833"/>
    </source>
</evidence>
<dbReference type="InterPro" id="IPR036388">
    <property type="entry name" value="WH-like_DNA-bd_sf"/>
</dbReference>
<dbReference type="InterPro" id="IPR002481">
    <property type="entry name" value="FUR"/>
</dbReference>
<organism evidence="9 10">
    <name type="scientific">Cohnella kolymensis</name>
    <dbReference type="NCBI Taxonomy" id="1590652"/>
    <lineage>
        <taxon>Bacteria</taxon>
        <taxon>Bacillati</taxon>
        <taxon>Bacillota</taxon>
        <taxon>Bacilli</taxon>
        <taxon>Bacillales</taxon>
        <taxon>Paenibacillaceae</taxon>
        <taxon>Cohnella</taxon>
    </lineage>
</organism>
<dbReference type="EMBL" id="JXAL01000033">
    <property type="protein sequence ID" value="KIL34344.1"/>
    <property type="molecule type" value="Genomic_DNA"/>
</dbReference>
<gene>
    <name evidence="9" type="ORF">SD71_20100</name>
</gene>
<accession>A0ABR4ZZU7</accession>
<dbReference type="CDD" id="cd07153">
    <property type="entry name" value="Fur_like"/>
    <property type="match status" value="1"/>
</dbReference>
<evidence type="ECO:0000256" key="6">
    <source>
        <dbReference type="ARBA" id="ARBA00023015"/>
    </source>
</evidence>
<evidence type="ECO:0000256" key="4">
    <source>
        <dbReference type="ARBA" id="ARBA00022491"/>
    </source>
</evidence>
<sequence>MGTTEEIVRQMSQKGLRITEQRRTLVKLFDETSGYLTPKDVYEHMQQLYPGLSFDTVYRNLRMLLDMEVVEQVLFEDGVKFKLRCEEEHHHHHMICLQCQKTLPIRFCPMTGTDVPGDFQVVKHKFEVFGICGDCRETEVPGSAANEASSAGG</sequence>
<name>A0ABR4ZZU7_9BACL</name>
<keyword evidence="7" id="KW-0238">DNA-binding</keyword>
<dbReference type="RefSeq" id="WP_041067302.1">
    <property type="nucleotide sequence ID" value="NZ_JXAL01000033.1"/>
</dbReference>
<keyword evidence="6" id="KW-0805">Transcription regulation</keyword>
<comment type="subcellular location">
    <subcellularLocation>
        <location evidence="1">Cytoplasm</location>
    </subcellularLocation>
</comment>
<evidence type="ECO:0000256" key="8">
    <source>
        <dbReference type="ARBA" id="ARBA00023163"/>
    </source>
</evidence>
<keyword evidence="10" id="KW-1185">Reference proteome</keyword>
<keyword evidence="5" id="KW-0862">Zinc</keyword>
<dbReference type="Proteomes" id="UP000054526">
    <property type="component" value="Unassembled WGS sequence"/>
</dbReference>
<comment type="similarity">
    <text evidence="2">Belongs to the Fur family.</text>
</comment>
<evidence type="ECO:0000313" key="10">
    <source>
        <dbReference type="Proteomes" id="UP000054526"/>
    </source>
</evidence>
<keyword evidence="8" id="KW-0804">Transcription</keyword>
<dbReference type="PANTHER" id="PTHR33202">
    <property type="entry name" value="ZINC UPTAKE REGULATION PROTEIN"/>
    <property type="match status" value="1"/>
</dbReference>
<protein>
    <submittedName>
        <fullName evidence="9">Fur family transcriptional regulator</fullName>
    </submittedName>
</protein>
<proteinExistence type="inferred from homology"/>
<reference evidence="9 10" key="1">
    <citation type="submission" date="2014-12" db="EMBL/GenBank/DDBJ databases">
        <title>Draft genome sequence of Cohnella kolymensis strain B-2846.</title>
        <authorList>
            <person name="Karlyshev A.V."/>
            <person name="Kudryashova E.B."/>
        </authorList>
    </citation>
    <scope>NUCLEOTIDE SEQUENCE [LARGE SCALE GENOMIC DNA]</scope>
    <source>
        <strain evidence="9 10">VKM B-2846</strain>
    </source>
</reference>
<dbReference type="PANTHER" id="PTHR33202:SF1">
    <property type="entry name" value="FERRIC UPTAKE REGULATION PROTEIN"/>
    <property type="match status" value="1"/>
</dbReference>
<keyword evidence="4" id="KW-0678">Repressor</keyword>
<keyword evidence="3" id="KW-0963">Cytoplasm</keyword>
<dbReference type="Pfam" id="PF01475">
    <property type="entry name" value="FUR"/>
    <property type="match status" value="1"/>
</dbReference>
<dbReference type="SUPFAM" id="SSF46785">
    <property type="entry name" value="Winged helix' DNA-binding domain"/>
    <property type="match status" value="1"/>
</dbReference>
<dbReference type="InterPro" id="IPR036390">
    <property type="entry name" value="WH_DNA-bd_sf"/>
</dbReference>
<dbReference type="Gene3D" id="3.30.1490.190">
    <property type="match status" value="1"/>
</dbReference>
<dbReference type="Gene3D" id="1.10.10.10">
    <property type="entry name" value="Winged helix-like DNA-binding domain superfamily/Winged helix DNA-binding domain"/>
    <property type="match status" value="1"/>
</dbReference>